<feature type="region of interest" description="Disordered" evidence="3">
    <location>
        <begin position="193"/>
        <end position="241"/>
    </location>
</feature>
<dbReference type="Pfam" id="PF00071">
    <property type="entry name" value="Ras"/>
    <property type="match status" value="1"/>
</dbReference>
<dbReference type="InterPro" id="IPR001806">
    <property type="entry name" value="Small_GTPase"/>
</dbReference>
<evidence type="ECO:0000256" key="2">
    <source>
        <dbReference type="ARBA" id="ARBA00022741"/>
    </source>
</evidence>
<dbReference type="InterPro" id="IPR005225">
    <property type="entry name" value="Small_GTP-bd"/>
</dbReference>
<dbReference type="SMART" id="SM00175">
    <property type="entry name" value="RAB"/>
    <property type="match status" value="1"/>
</dbReference>
<dbReference type="PROSITE" id="PS51419">
    <property type="entry name" value="RAB"/>
    <property type="match status" value="1"/>
</dbReference>
<dbReference type="SMART" id="SM00176">
    <property type="entry name" value="RAN"/>
    <property type="match status" value="1"/>
</dbReference>
<reference evidence="4 5" key="1">
    <citation type="journal article" date="2023" name="BMC Biol.">
        <title>The compact genome of the sponge Oopsacas minuta (Hexactinellida) is lacking key metazoan core genes.</title>
        <authorList>
            <person name="Santini S."/>
            <person name="Schenkelaars Q."/>
            <person name="Jourda C."/>
            <person name="Duchesne M."/>
            <person name="Belahbib H."/>
            <person name="Rocher C."/>
            <person name="Selva M."/>
            <person name="Riesgo A."/>
            <person name="Vervoort M."/>
            <person name="Leys S.P."/>
            <person name="Kodjabachian L."/>
            <person name="Le Bivic A."/>
            <person name="Borchiellini C."/>
            <person name="Claverie J.M."/>
            <person name="Renard E."/>
        </authorList>
    </citation>
    <scope>NUCLEOTIDE SEQUENCE [LARGE SCALE GENOMIC DNA]</scope>
    <source>
        <strain evidence="4">SPO-2</strain>
    </source>
</reference>
<keyword evidence="5" id="KW-1185">Reference proteome</keyword>
<gene>
    <name evidence="4" type="ORF">LOD99_15638</name>
</gene>
<comment type="caution">
    <text evidence="4">The sequence shown here is derived from an EMBL/GenBank/DDBJ whole genome shotgun (WGS) entry which is preliminary data.</text>
</comment>
<keyword evidence="2" id="KW-0547">Nucleotide-binding</keyword>
<dbReference type="SUPFAM" id="SSF52540">
    <property type="entry name" value="P-loop containing nucleoside triphosphate hydrolases"/>
    <property type="match status" value="1"/>
</dbReference>
<name>A0AAV7KAI7_9METZ</name>
<dbReference type="EMBL" id="JAKMXF010000110">
    <property type="protein sequence ID" value="KAI6657920.1"/>
    <property type="molecule type" value="Genomic_DNA"/>
</dbReference>
<evidence type="ECO:0000256" key="1">
    <source>
        <dbReference type="ARBA" id="ARBA00006270"/>
    </source>
</evidence>
<dbReference type="PROSITE" id="PS51420">
    <property type="entry name" value="RHO"/>
    <property type="match status" value="1"/>
</dbReference>
<dbReference type="AlphaFoldDB" id="A0AAV7KAI7"/>
<dbReference type="PROSITE" id="PS51421">
    <property type="entry name" value="RAS"/>
    <property type="match status" value="1"/>
</dbReference>
<feature type="compositionally biased region" description="Polar residues" evidence="3">
    <location>
        <begin position="211"/>
        <end position="227"/>
    </location>
</feature>
<dbReference type="PRINTS" id="PR00449">
    <property type="entry name" value="RASTRNSFRMNG"/>
</dbReference>
<evidence type="ECO:0000313" key="4">
    <source>
        <dbReference type="EMBL" id="KAI6657920.1"/>
    </source>
</evidence>
<dbReference type="GO" id="GO:0003924">
    <property type="term" value="F:GTPase activity"/>
    <property type="evidence" value="ECO:0007669"/>
    <property type="project" value="InterPro"/>
</dbReference>
<proteinExistence type="inferred from homology"/>
<dbReference type="SMART" id="SM00174">
    <property type="entry name" value="RHO"/>
    <property type="match status" value="1"/>
</dbReference>
<feature type="compositionally biased region" description="Basic and acidic residues" evidence="3">
    <location>
        <begin position="232"/>
        <end position="241"/>
    </location>
</feature>
<dbReference type="NCBIfam" id="TIGR00231">
    <property type="entry name" value="small_GTP"/>
    <property type="match status" value="1"/>
</dbReference>
<evidence type="ECO:0000313" key="5">
    <source>
        <dbReference type="Proteomes" id="UP001165289"/>
    </source>
</evidence>
<dbReference type="PANTHER" id="PTHR47978">
    <property type="match status" value="1"/>
</dbReference>
<evidence type="ECO:0000256" key="3">
    <source>
        <dbReference type="SAM" id="MobiDB-lite"/>
    </source>
</evidence>
<dbReference type="Proteomes" id="UP001165289">
    <property type="component" value="Unassembled WGS sequence"/>
</dbReference>
<dbReference type="FunFam" id="3.40.50.300:FF:000808">
    <property type="entry name" value="Small GTP-binding protein, putative"/>
    <property type="match status" value="1"/>
</dbReference>
<accession>A0AAV7KAI7</accession>
<protein>
    <submittedName>
        <fullName evidence="4">Ras-related protein Rab-22A-like</fullName>
    </submittedName>
</protein>
<organism evidence="4 5">
    <name type="scientific">Oopsacas minuta</name>
    <dbReference type="NCBI Taxonomy" id="111878"/>
    <lineage>
        <taxon>Eukaryota</taxon>
        <taxon>Metazoa</taxon>
        <taxon>Porifera</taxon>
        <taxon>Hexactinellida</taxon>
        <taxon>Hexasterophora</taxon>
        <taxon>Lyssacinosida</taxon>
        <taxon>Leucopsacidae</taxon>
        <taxon>Oopsacas</taxon>
    </lineage>
</organism>
<dbReference type="GO" id="GO:0005525">
    <property type="term" value="F:GTP binding"/>
    <property type="evidence" value="ECO:0007669"/>
    <property type="project" value="InterPro"/>
</dbReference>
<dbReference type="PROSITE" id="PS51417">
    <property type="entry name" value="ARF"/>
    <property type="match status" value="1"/>
</dbReference>
<dbReference type="CDD" id="cd01860">
    <property type="entry name" value="Rab5_related"/>
    <property type="match status" value="1"/>
</dbReference>
<dbReference type="SMART" id="SM00173">
    <property type="entry name" value="RAS"/>
    <property type="match status" value="1"/>
</dbReference>
<dbReference type="Gene3D" id="3.40.50.300">
    <property type="entry name" value="P-loop containing nucleotide triphosphate hydrolases"/>
    <property type="match status" value="1"/>
</dbReference>
<sequence>MQNLDTKVVCLGTQGVGKTSIVMRYVGKMFSNNVNPTIGASFFTFRMNIENYRVQLQLWDTAGQERFRSMAPMYYRNANAALVVYDITEANSLDLAKDWVKELQQNVEHNIAMCLIGNKSDLDEHRQVTTEEGKEYADSINAIFVETSAKENTGVKEAFLQITQELIKRHKHKLTTMSPDSALSNPAKQGVISLDNRIGPGHLRQRGQGNGDTYITQIPGDMSQSARYDTPPGREKSCCSS</sequence>
<comment type="similarity">
    <text evidence="1">Belongs to the small GTPase superfamily. Rab family.</text>
</comment>
<dbReference type="InterPro" id="IPR027417">
    <property type="entry name" value="P-loop_NTPase"/>
</dbReference>